<organism evidence="2 3">
    <name type="scientific">Hymenobacter algoricola</name>
    <dbReference type="NCBI Taxonomy" id="486267"/>
    <lineage>
        <taxon>Bacteria</taxon>
        <taxon>Pseudomonadati</taxon>
        <taxon>Bacteroidota</taxon>
        <taxon>Cytophagia</taxon>
        <taxon>Cytophagales</taxon>
        <taxon>Hymenobacteraceae</taxon>
        <taxon>Hymenobacter</taxon>
    </lineage>
</organism>
<evidence type="ECO:0000259" key="1">
    <source>
        <dbReference type="SMART" id="SM00382"/>
    </source>
</evidence>
<name>A0ABP7NDH2_9BACT</name>
<sequence>MNFYTVNYPKDLPDGNVNFPCAVLVPDGWNDFSMHTLFKVHIYSRKKEKVFTGDLKILQINTEDPQNGQAFTHLPDEFDDLGIEYCTLGQNVSYYERLRKLPLNLFKPFLEGIKDVVFNPKIAARFKYVGGFSSSLLRFSDAEKAFYECGALFQKFVQERIFKFTFTCRVAHAAGNHKVEFDFSSHATELNRTTVIIGRNGTGKTQFLGEFALAMSGLSKDKQTSFTPRRPSFSQVIAVSYSIFDEFKRPKEQTYSYHYCGIRRPDNNTDESEQLSKSNLNSDKFDSAPVFFTPKELEHKLNSALIEITERDRVEQWKEILGILLEGVFDDEEQVQIVSSKLSFYHRLSSGQRILVNIITDIIANIEKESVILFDEPELHLHPDIFSALIRAFDKILKTFDSYAIIATHAPLLLQETLSRQVKIFGRTGNIPTISPLTIECFGENLTTITREVFAMQGTANNFRAHLTELSVGRTPEEVEALFPRGLPMQAEAFLQTSIKLSER</sequence>
<dbReference type="SUPFAM" id="SSF52540">
    <property type="entry name" value="P-loop containing nucleoside triphosphate hydrolases"/>
    <property type="match status" value="1"/>
</dbReference>
<proteinExistence type="predicted"/>
<dbReference type="InterPro" id="IPR003959">
    <property type="entry name" value="ATPase_AAA_core"/>
</dbReference>
<dbReference type="CDD" id="cd00267">
    <property type="entry name" value="ABC_ATPase"/>
    <property type="match status" value="1"/>
</dbReference>
<dbReference type="InterPro" id="IPR051396">
    <property type="entry name" value="Bact_Antivir_Def_Nuclease"/>
</dbReference>
<dbReference type="SMART" id="SM00382">
    <property type="entry name" value="AAA"/>
    <property type="match status" value="1"/>
</dbReference>
<keyword evidence="3" id="KW-1185">Reference proteome</keyword>
<gene>
    <name evidence="2" type="ORF">GCM10022406_28050</name>
</gene>
<accession>A0ABP7NDH2</accession>
<dbReference type="PANTHER" id="PTHR43581">
    <property type="entry name" value="ATP/GTP PHOSPHATASE"/>
    <property type="match status" value="1"/>
</dbReference>
<feature type="domain" description="AAA+ ATPase" evidence="1">
    <location>
        <begin position="190"/>
        <end position="429"/>
    </location>
</feature>
<reference evidence="3" key="1">
    <citation type="journal article" date="2019" name="Int. J. Syst. Evol. Microbiol.">
        <title>The Global Catalogue of Microorganisms (GCM) 10K type strain sequencing project: providing services to taxonomists for standard genome sequencing and annotation.</title>
        <authorList>
            <consortium name="The Broad Institute Genomics Platform"/>
            <consortium name="The Broad Institute Genome Sequencing Center for Infectious Disease"/>
            <person name="Wu L."/>
            <person name="Ma J."/>
        </authorList>
    </citation>
    <scope>NUCLEOTIDE SEQUENCE [LARGE SCALE GENOMIC DNA]</scope>
    <source>
        <strain evidence="3">JCM 17214</strain>
    </source>
</reference>
<dbReference type="Pfam" id="PF13304">
    <property type="entry name" value="AAA_21"/>
    <property type="match status" value="1"/>
</dbReference>
<protein>
    <submittedName>
        <fullName evidence="2">AAA family ATPase</fullName>
    </submittedName>
</protein>
<comment type="caution">
    <text evidence="2">The sequence shown here is derived from an EMBL/GenBank/DDBJ whole genome shotgun (WGS) entry which is preliminary data.</text>
</comment>
<dbReference type="InterPro" id="IPR027417">
    <property type="entry name" value="P-loop_NTPase"/>
</dbReference>
<evidence type="ECO:0000313" key="3">
    <source>
        <dbReference type="Proteomes" id="UP001499909"/>
    </source>
</evidence>
<dbReference type="InterPro" id="IPR003593">
    <property type="entry name" value="AAA+_ATPase"/>
</dbReference>
<dbReference type="Proteomes" id="UP001499909">
    <property type="component" value="Unassembled WGS sequence"/>
</dbReference>
<dbReference type="RefSeq" id="WP_345115120.1">
    <property type="nucleotide sequence ID" value="NZ_BAABDH010000083.1"/>
</dbReference>
<dbReference type="PANTHER" id="PTHR43581:SF2">
    <property type="entry name" value="EXCINUCLEASE ATPASE SUBUNIT"/>
    <property type="match status" value="1"/>
</dbReference>
<evidence type="ECO:0000313" key="2">
    <source>
        <dbReference type="EMBL" id="GAA3943839.1"/>
    </source>
</evidence>
<dbReference type="EMBL" id="BAABDH010000083">
    <property type="protein sequence ID" value="GAA3943839.1"/>
    <property type="molecule type" value="Genomic_DNA"/>
</dbReference>
<dbReference type="Gene3D" id="3.40.50.300">
    <property type="entry name" value="P-loop containing nucleotide triphosphate hydrolases"/>
    <property type="match status" value="1"/>
</dbReference>